<dbReference type="Gene3D" id="2.40.50.550">
    <property type="match status" value="1"/>
</dbReference>
<dbReference type="Pfam" id="PF16669">
    <property type="entry name" value="TTC5_OB"/>
    <property type="match status" value="1"/>
</dbReference>
<dbReference type="AlphaFoldDB" id="A0AAN8PYD7"/>
<evidence type="ECO:0000259" key="4">
    <source>
        <dbReference type="Pfam" id="PF16669"/>
    </source>
</evidence>
<keyword evidence="2 3" id="KW-0802">TPR repeat</keyword>
<dbReference type="InterPro" id="IPR050498">
    <property type="entry name" value="Ycf3"/>
</dbReference>
<proteinExistence type="predicted"/>
<sequence length="445" mass="49661">MADENKTNLEISQKSTEEYLPKAEAAVTELYNFRDHYIERHGVEKANQKDADVKKKCEETVKYLDEIKDHVKNKAVLSMLRGKALNVGSDFNQDAHDALSKAVKLDPKQVEGWNQLGESFWKKGDITGAKNCFSGALDHSKNKVSLRNLSMVMRQIPGSPEERTKLIIDSVEKAKEAVQLDLHDGLSWSILGNAYLSMFFAAGQKPKILKQCMSAYQQAEKDTVASSSSDLHHNRGNAYKYQEDYQLALEEFTQASQLDPSWSEPRDREKQLISYLNKVSELKDSKGRMKGKKLQTMISHINEKDLGPYSGGTYTGPKGDSVTLKPVKLKQLKAECNSEVVVVGKVVCSVMSEDSVPFTFCMVDSEGTCYPVNVYNIAPGQGMKIGDTVAIPEPYLQPIHVNHKHIEISFESIRVDSPMVLVVNGKKVGIDKQAPTVLAVNTYHE</sequence>
<keyword evidence="6" id="KW-1185">Reference proteome</keyword>
<dbReference type="PANTHER" id="PTHR44858:SF1">
    <property type="entry name" value="UDP-N-ACETYLGLUCOSAMINE--PEPTIDE N-ACETYLGLUCOSAMINYLTRANSFERASE SPINDLY-RELATED"/>
    <property type="match status" value="1"/>
</dbReference>
<evidence type="ECO:0000313" key="5">
    <source>
        <dbReference type="EMBL" id="KAK6185969.1"/>
    </source>
</evidence>
<dbReference type="PANTHER" id="PTHR44858">
    <property type="entry name" value="TETRATRICOPEPTIDE REPEAT PROTEIN 6"/>
    <property type="match status" value="1"/>
</dbReference>
<evidence type="ECO:0000256" key="2">
    <source>
        <dbReference type="ARBA" id="ARBA00022803"/>
    </source>
</evidence>
<dbReference type="Gene3D" id="1.25.40.10">
    <property type="entry name" value="Tetratricopeptide repeat domain"/>
    <property type="match status" value="1"/>
</dbReference>
<organism evidence="5 6">
    <name type="scientific">Patella caerulea</name>
    <name type="common">Rayed Mediterranean limpet</name>
    <dbReference type="NCBI Taxonomy" id="87958"/>
    <lineage>
        <taxon>Eukaryota</taxon>
        <taxon>Metazoa</taxon>
        <taxon>Spiralia</taxon>
        <taxon>Lophotrochozoa</taxon>
        <taxon>Mollusca</taxon>
        <taxon>Gastropoda</taxon>
        <taxon>Patellogastropoda</taxon>
        <taxon>Patelloidea</taxon>
        <taxon>Patellidae</taxon>
        <taxon>Patella</taxon>
    </lineage>
</organism>
<dbReference type="InterPro" id="IPR013105">
    <property type="entry name" value="TPR_2"/>
</dbReference>
<accession>A0AAN8PYD7</accession>
<dbReference type="InterPro" id="IPR019734">
    <property type="entry name" value="TPR_rpt"/>
</dbReference>
<dbReference type="SMART" id="SM00028">
    <property type="entry name" value="TPR"/>
    <property type="match status" value="2"/>
</dbReference>
<dbReference type="PROSITE" id="PS50005">
    <property type="entry name" value="TPR"/>
    <property type="match status" value="1"/>
</dbReference>
<name>A0AAN8PYD7_PATCE</name>
<dbReference type="InterPro" id="IPR038645">
    <property type="entry name" value="TTC5_OB_sf"/>
</dbReference>
<evidence type="ECO:0000313" key="6">
    <source>
        <dbReference type="Proteomes" id="UP001347796"/>
    </source>
</evidence>
<dbReference type="EMBL" id="JAZGQO010000006">
    <property type="protein sequence ID" value="KAK6185969.1"/>
    <property type="molecule type" value="Genomic_DNA"/>
</dbReference>
<dbReference type="SUPFAM" id="SSF48452">
    <property type="entry name" value="TPR-like"/>
    <property type="match status" value="2"/>
</dbReference>
<feature type="repeat" description="TPR" evidence="3">
    <location>
        <begin position="229"/>
        <end position="262"/>
    </location>
</feature>
<protein>
    <recommendedName>
        <fullName evidence="4">Tetratricopeptide repeat protein 5 OB fold domain-containing protein</fullName>
    </recommendedName>
</protein>
<evidence type="ECO:0000256" key="3">
    <source>
        <dbReference type="PROSITE-ProRule" id="PRU00339"/>
    </source>
</evidence>
<dbReference type="InterPro" id="IPR011990">
    <property type="entry name" value="TPR-like_helical_dom_sf"/>
</dbReference>
<dbReference type="InterPro" id="IPR032076">
    <property type="entry name" value="TTC5_OB"/>
</dbReference>
<gene>
    <name evidence="5" type="ORF">SNE40_008094</name>
</gene>
<dbReference type="Pfam" id="PF07719">
    <property type="entry name" value="TPR_2"/>
    <property type="match status" value="1"/>
</dbReference>
<dbReference type="Proteomes" id="UP001347796">
    <property type="component" value="Unassembled WGS sequence"/>
</dbReference>
<evidence type="ECO:0000256" key="1">
    <source>
        <dbReference type="ARBA" id="ARBA00022737"/>
    </source>
</evidence>
<keyword evidence="1" id="KW-0677">Repeat</keyword>
<reference evidence="5 6" key="1">
    <citation type="submission" date="2024-01" db="EMBL/GenBank/DDBJ databases">
        <title>The genome of the rayed Mediterranean limpet Patella caerulea (Linnaeus, 1758).</title>
        <authorList>
            <person name="Anh-Thu Weber A."/>
            <person name="Halstead-Nussloch G."/>
        </authorList>
    </citation>
    <scope>NUCLEOTIDE SEQUENCE [LARGE SCALE GENOMIC DNA]</scope>
    <source>
        <strain evidence="5">AATW-2023a</strain>
        <tissue evidence="5">Whole specimen</tissue>
    </source>
</reference>
<comment type="caution">
    <text evidence="5">The sequence shown here is derived from an EMBL/GenBank/DDBJ whole genome shotgun (WGS) entry which is preliminary data.</text>
</comment>
<feature type="domain" description="Tetratricopeptide repeat protein 5 OB fold" evidence="4">
    <location>
        <begin position="324"/>
        <end position="436"/>
    </location>
</feature>